<dbReference type="AlphaFoldDB" id="M1NIM4"/>
<keyword evidence="6" id="KW-1185">Reference proteome</keyword>
<dbReference type="PANTHER" id="PTHR45138:SF9">
    <property type="entry name" value="DIGUANYLATE CYCLASE DGCM-RELATED"/>
    <property type="match status" value="1"/>
</dbReference>
<dbReference type="InterPro" id="IPR043128">
    <property type="entry name" value="Rev_trsase/Diguanyl_cyclase"/>
</dbReference>
<dbReference type="NCBIfam" id="TIGR00254">
    <property type="entry name" value="GGDEF"/>
    <property type="match status" value="1"/>
</dbReference>
<dbReference type="PANTHER" id="PTHR45138">
    <property type="entry name" value="REGULATORY COMPONENTS OF SENSORY TRANSDUCTION SYSTEM"/>
    <property type="match status" value="1"/>
</dbReference>
<protein>
    <recommendedName>
        <fullName evidence="1">diguanylate cyclase</fullName>
        <ecNumber evidence="1">2.7.7.65</ecNumber>
    </recommendedName>
</protein>
<keyword evidence="3" id="KW-0472">Membrane</keyword>
<evidence type="ECO:0000313" key="6">
    <source>
        <dbReference type="Proteomes" id="UP000011721"/>
    </source>
</evidence>
<evidence type="ECO:0000256" key="3">
    <source>
        <dbReference type="SAM" id="Phobius"/>
    </source>
</evidence>
<feature type="transmembrane region" description="Helical" evidence="3">
    <location>
        <begin position="53"/>
        <end position="76"/>
    </location>
</feature>
<evidence type="ECO:0000256" key="1">
    <source>
        <dbReference type="ARBA" id="ARBA00012528"/>
    </source>
</evidence>
<evidence type="ECO:0000259" key="4">
    <source>
        <dbReference type="PROSITE" id="PS50887"/>
    </source>
</evidence>
<organism evidence="5 6">
    <name type="scientific">Desulfocapsa sulfexigens (strain DSM 10523 / SB164P1)</name>
    <dbReference type="NCBI Taxonomy" id="1167006"/>
    <lineage>
        <taxon>Bacteria</taxon>
        <taxon>Pseudomonadati</taxon>
        <taxon>Thermodesulfobacteriota</taxon>
        <taxon>Desulfobulbia</taxon>
        <taxon>Desulfobulbales</taxon>
        <taxon>Desulfocapsaceae</taxon>
        <taxon>Desulfocapsa</taxon>
    </lineage>
</organism>
<gene>
    <name evidence="5" type="ordered locus">UWK_02888</name>
</gene>
<dbReference type="Pfam" id="PF00990">
    <property type="entry name" value="GGDEF"/>
    <property type="match status" value="1"/>
</dbReference>
<dbReference type="Gene3D" id="3.30.70.270">
    <property type="match status" value="1"/>
</dbReference>
<dbReference type="RefSeq" id="WP_015405105.1">
    <property type="nucleotide sequence ID" value="NC_020304.1"/>
</dbReference>
<dbReference type="EMBL" id="CP003985">
    <property type="protein sequence ID" value="AGF79419.1"/>
    <property type="molecule type" value="Genomic_DNA"/>
</dbReference>
<dbReference type="CDD" id="cd01949">
    <property type="entry name" value="GGDEF"/>
    <property type="match status" value="1"/>
</dbReference>
<dbReference type="HOGENOM" id="CLU_1052638_0_0_7"/>
<dbReference type="InterPro" id="IPR029787">
    <property type="entry name" value="Nucleotide_cyclase"/>
</dbReference>
<dbReference type="GO" id="GO:0052621">
    <property type="term" value="F:diguanylate cyclase activity"/>
    <property type="evidence" value="ECO:0007669"/>
    <property type="project" value="UniProtKB-EC"/>
</dbReference>
<dbReference type="InterPro" id="IPR000160">
    <property type="entry name" value="GGDEF_dom"/>
</dbReference>
<dbReference type="OrthoDB" id="9778432at2"/>
<keyword evidence="3" id="KW-0812">Transmembrane</keyword>
<dbReference type="Proteomes" id="UP000011721">
    <property type="component" value="Chromosome"/>
</dbReference>
<sequence>MKTARIDVRTDIRTDVLIRVLLGCALFLGIVLAAIDIYSLVSCTDTHASWKTLHRIALTDSIFLVIALGIANFLFIKFRKQRTQDIQHTDSLTGLVTRHAFGEIFEHALLDAKRTLEPLSVLIVDIDHFRGINERYGHKAGDALLSMLSKSIQSVLRASDITCRWEGDQFLVVLKECSTKDSCRIAAKILEMTRSLALKKGEDTIKISISIGIAQMVSDDNIETLTARAETGLYSARDNGRNGCAVGYDWILINYACEPILLPA</sequence>
<dbReference type="InterPro" id="IPR050469">
    <property type="entry name" value="Diguanylate_Cyclase"/>
</dbReference>
<dbReference type="PROSITE" id="PS50887">
    <property type="entry name" value="GGDEF"/>
    <property type="match status" value="1"/>
</dbReference>
<dbReference type="STRING" id="1167006.UWK_02888"/>
<accession>M1NIM4</accession>
<dbReference type="EC" id="2.7.7.65" evidence="1"/>
<keyword evidence="3" id="KW-1133">Transmembrane helix</keyword>
<feature type="domain" description="GGDEF" evidence="4">
    <location>
        <begin position="117"/>
        <end position="249"/>
    </location>
</feature>
<comment type="catalytic activity">
    <reaction evidence="2">
        <text>2 GTP = 3',3'-c-di-GMP + 2 diphosphate</text>
        <dbReference type="Rhea" id="RHEA:24898"/>
        <dbReference type="ChEBI" id="CHEBI:33019"/>
        <dbReference type="ChEBI" id="CHEBI:37565"/>
        <dbReference type="ChEBI" id="CHEBI:58805"/>
        <dbReference type="EC" id="2.7.7.65"/>
    </reaction>
</comment>
<dbReference type="FunFam" id="3.30.70.270:FF:000001">
    <property type="entry name" value="Diguanylate cyclase domain protein"/>
    <property type="match status" value="1"/>
</dbReference>
<proteinExistence type="predicted"/>
<dbReference type="eggNOG" id="COG3706">
    <property type="taxonomic scope" value="Bacteria"/>
</dbReference>
<name>M1NIM4_DESSD</name>
<dbReference type="SUPFAM" id="SSF55073">
    <property type="entry name" value="Nucleotide cyclase"/>
    <property type="match status" value="1"/>
</dbReference>
<evidence type="ECO:0000313" key="5">
    <source>
        <dbReference type="EMBL" id="AGF79419.1"/>
    </source>
</evidence>
<dbReference type="SMART" id="SM00267">
    <property type="entry name" value="GGDEF"/>
    <property type="match status" value="1"/>
</dbReference>
<reference evidence="6" key="1">
    <citation type="journal article" date="2013" name="Stand. Genomic Sci.">
        <title>Complete genome sequence of Desulfocapsa sulfexigens, a marine deltaproteobacterium specialized in disproportionating inorganic sulfur compounds.</title>
        <authorList>
            <person name="Finster K.W."/>
            <person name="Kjeldsen K.U."/>
            <person name="Kube M."/>
            <person name="Reinhardt R."/>
            <person name="Mussmann M."/>
            <person name="Amann R."/>
            <person name="Schreiber L."/>
        </authorList>
    </citation>
    <scope>NUCLEOTIDE SEQUENCE [LARGE SCALE GENOMIC DNA]</scope>
    <source>
        <strain evidence="6">DSM 10523 / SB164P1</strain>
    </source>
</reference>
<dbReference type="KEGG" id="dsf:UWK_02888"/>
<feature type="transmembrane region" description="Helical" evidence="3">
    <location>
        <begin position="20"/>
        <end position="41"/>
    </location>
</feature>
<evidence type="ECO:0000256" key="2">
    <source>
        <dbReference type="ARBA" id="ARBA00034247"/>
    </source>
</evidence>